<keyword evidence="1" id="KW-0560">Oxidoreductase</keyword>
<dbReference type="AlphaFoldDB" id="A0AAV7XU46"/>
<sequence>MLKNMVAVVTGAVNGLGRQTLAHLYNEKANVFGCDIRDDNNEIKNTYGGDVEFLKADVRSEKDMEEVFKRTKDKFGRVDILVNCAGFAAAYPVSTTTGVPFDLEAFSRLIDVNICGQFNASRLAAKEMASNEPDKDGNRGVIILTSGFAARTSRRGQVGIGACYGGVESMTLPLSRELGSLGIRVAAISPGFFNTPLTGSLTPELVSFLTRCQAFPHSFGPPKTYSELALHIIQNKMINGDVISIDAGLVLPSN</sequence>
<proteinExistence type="predicted"/>
<dbReference type="InterPro" id="IPR002347">
    <property type="entry name" value="SDR_fam"/>
</dbReference>
<dbReference type="GO" id="GO:0006631">
    <property type="term" value="P:fatty acid metabolic process"/>
    <property type="evidence" value="ECO:0007669"/>
    <property type="project" value="TreeGrafter"/>
</dbReference>
<evidence type="ECO:0008006" key="4">
    <source>
        <dbReference type="Google" id="ProtNLM"/>
    </source>
</evidence>
<accession>A0AAV7XU46</accession>
<dbReference type="EMBL" id="JAPTSV010000003">
    <property type="protein sequence ID" value="KAJ1529942.1"/>
    <property type="molecule type" value="Genomic_DNA"/>
</dbReference>
<name>A0AAV7XU46_9NEOP</name>
<protein>
    <recommendedName>
        <fullName evidence="4">3-hydroxyacyl-CoA dehydrogenase type-2-like</fullName>
    </recommendedName>
</protein>
<reference evidence="2" key="1">
    <citation type="submission" date="2022-12" db="EMBL/GenBank/DDBJ databases">
        <title>Chromosome-level genome assembly of the bean flower thrips Megalurothrips usitatus.</title>
        <authorList>
            <person name="Ma L."/>
            <person name="Liu Q."/>
            <person name="Li H."/>
            <person name="Cai W."/>
        </authorList>
    </citation>
    <scope>NUCLEOTIDE SEQUENCE</scope>
    <source>
        <strain evidence="2">Cailab_2022a</strain>
    </source>
</reference>
<organism evidence="2 3">
    <name type="scientific">Megalurothrips usitatus</name>
    <name type="common">bean blossom thrips</name>
    <dbReference type="NCBI Taxonomy" id="439358"/>
    <lineage>
        <taxon>Eukaryota</taxon>
        <taxon>Metazoa</taxon>
        <taxon>Ecdysozoa</taxon>
        <taxon>Arthropoda</taxon>
        <taxon>Hexapoda</taxon>
        <taxon>Insecta</taxon>
        <taxon>Pterygota</taxon>
        <taxon>Neoptera</taxon>
        <taxon>Paraneoptera</taxon>
        <taxon>Thysanoptera</taxon>
        <taxon>Terebrantia</taxon>
        <taxon>Thripoidea</taxon>
        <taxon>Thripidae</taxon>
        <taxon>Megalurothrips</taxon>
    </lineage>
</organism>
<comment type="caution">
    <text evidence="2">The sequence shown here is derived from an EMBL/GenBank/DDBJ whole genome shotgun (WGS) entry which is preliminary data.</text>
</comment>
<gene>
    <name evidence="2" type="ORF">ONE63_006670</name>
</gene>
<dbReference type="GO" id="GO:0008209">
    <property type="term" value="P:androgen metabolic process"/>
    <property type="evidence" value="ECO:0007669"/>
    <property type="project" value="TreeGrafter"/>
</dbReference>
<evidence type="ECO:0000313" key="2">
    <source>
        <dbReference type="EMBL" id="KAJ1529942.1"/>
    </source>
</evidence>
<keyword evidence="3" id="KW-1185">Reference proteome</keyword>
<evidence type="ECO:0000256" key="1">
    <source>
        <dbReference type="ARBA" id="ARBA00023002"/>
    </source>
</evidence>
<dbReference type="GO" id="GO:0004303">
    <property type="term" value="F:estradiol 17-beta-dehydrogenase [NAD(P)+] activity"/>
    <property type="evidence" value="ECO:0007669"/>
    <property type="project" value="TreeGrafter"/>
</dbReference>
<dbReference type="Proteomes" id="UP001075354">
    <property type="component" value="Chromosome 3"/>
</dbReference>
<evidence type="ECO:0000313" key="3">
    <source>
        <dbReference type="Proteomes" id="UP001075354"/>
    </source>
</evidence>
<dbReference type="GO" id="GO:0008210">
    <property type="term" value="P:estrogen metabolic process"/>
    <property type="evidence" value="ECO:0007669"/>
    <property type="project" value="TreeGrafter"/>
</dbReference>
<dbReference type="PRINTS" id="PR00081">
    <property type="entry name" value="GDHRDH"/>
</dbReference>
<dbReference type="InterPro" id="IPR036291">
    <property type="entry name" value="NAD(P)-bd_dom_sf"/>
</dbReference>
<dbReference type="PANTHER" id="PTHR43658:SF8">
    <property type="entry name" value="17-BETA-HYDROXYSTEROID DEHYDROGENASE 14-RELATED"/>
    <property type="match status" value="1"/>
</dbReference>
<dbReference type="SUPFAM" id="SSF51735">
    <property type="entry name" value="NAD(P)-binding Rossmann-fold domains"/>
    <property type="match status" value="1"/>
</dbReference>
<dbReference type="GO" id="GO:0005739">
    <property type="term" value="C:mitochondrion"/>
    <property type="evidence" value="ECO:0007669"/>
    <property type="project" value="TreeGrafter"/>
</dbReference>
<dbReference type="PANTHER" id="PTHR43658">
    <property type="entry name" value="SHORT-CHAIN DEHYDROGENASE/REDUCTASE"/>
    <property type="match status" value="1"/>
</dbReference>
<dbReference type="Gene3D" id="3.40.50.720">
    <property type="entry name" value="NAD(P)-binding Rossmann-like Domain"/>
    <property type="match status" value="1"/>
</dbReference>
<dbReference type="Pfam" id="PF00106">
    <property type="entry name" value="adh_short"/>
    <property type="match status" value="1"/>
</dbReference>